<evidence type="ECO:0000256" key="3">
    <source>
        <dbReference type="ARBA" id="ARBA00022448"/>
    </source>
</evidence>
<dbReference type="OrthoDB" id="10014563at2759"/>
<dbReference type="GO" id="GO:0005337">
    <property type="term" value="F:nucleoside transmembrane transporter activity"/>
    <property type="evidence" value="ECO:0007669"/>
    <property type="project" value="InterPro"/>
</dbReference>
<dbReference type="InterPro" id="IPR002259">
    <property type="entry name" value="Eqnu_transpt"/>
</dbReference>
<protein>
    <submittedName>
        <fullName evidence="8 10">Equilibrative nucleoside transporter 4</fullName>
    </submittedName>
</protein>
<evidence type="ECO:0000256" key="4">
    <source>
        <dbReference type="ARBA" id="ARBA00022692"/>
    </source>
</evidence>
<dbReference type="PANTHER" id="PTHR10332">
    <property type="entry name" value="EQUILIBRATIVE NUCLEOSIDE TRANSPORTER"/>
    <property type="match status" value="1"/>
</dbReference>
<feature type="transmembrane region" description="Helical" evidence="7">
    <location>
        <begin position="99"/>
        <end position="119"/>
    </location>
</feature>
<keyword evidence="3" id="KW-0813">Transport</keyword>
<comment type="similarity">
    <text evidence="2">Belongs to the SLC29A/ENT transporter (TC 2.A.57) family.</text>
</comment>
<feature type="transmembrane region" description="Helical" evidence="7">
    <location>
        <begin position="330"/>
        <end position="349"/>
    </location>
</feature>
<feature type="transmembrane region" description="Helical" evidence="7">
    <location>
        <begin position="462"/>
        <end position="485"/>
    </location>
</feature>
<evidence type="ECO:0000256" key="7">
    <source>
        <dbReference type="SAM" id="Phobius"/>
    </source>
</evidence>
<reference evidence="10" key="2">
    <citation type="submission" date="2025-04" db="UniProtKB">
        <authorList>
            <consortium name="RefSeq"/>
        </authorList>
    </citation>
    <scope>IDENTIFICATION</scope>
    <source>
        <tissue evidence="10">Whole body</tissue>
    </source>
</reference>
<dbReference type="EMBL" id="GGMS01006041">
    <property type="protein sequence ID" value="MBY75244.1"/>
    <property type="molecule type" value="Transcribed_RNA"/>
</dbReference>
<dbReference type="Pfam" id="PF01733">
    <property type="entry name" value="Nucleoside_tran"/>
    <property type="match status" value="1"/>
</dbReference>
<comment type="subcellular location">
    <subcellularLocation>
        <location evidence="1">Membrane</location>
        <topology evidence="1">Multi-pass membrane protein</topology>
    </subcellularLocation>
</comment>
<dbReference type="GO" id="GO:0008504">
    <property type="term" value="F:monoamine transmembrane transporter activity"/>
    <property type="evidence" value="ECO:0007669"/>
    <property type="project" value="TreeGrafter"/>
</dbReference>
<dbReference type="AlphaFoldDB" id="A0A2S2QBY0"/>
<evidence type="ECO:0000256" key="5">
    <source>
        <dbReference type="ARBA" id="ARBA00022989"/>
    </source>
</evidence>
<dbReference type="InterPro" id="IPR036259">
    <property type="entry name" value="MFS_trans_sf"/>
</dbReference>
<evidence type="ECO:0000313" key="8">
    <source>
        <dbReference type="EMBL" id="MBY75244.1"/>
    </source>
</evidence>
<feature type="transmembrane region" description="Helical" evidence="7">
    <location>
        <begin position="361"/>
        <end position="383"/>
    </location>
</feature>
<feature type="transmembrane region" description="Helical" evidence="7">
    <location>
        <begin position="427"/>
        <end position="450"/>
    </location>
</feature>
<dbReference type="GO" id="GO:0005886">
    <property type="term" value="C:plasma membrane"/>
    <property type="evidence" value="ECO:0007669"/>
    <property type="project" value="TreeGrafter"/>
</dbReference>
<evidence type="ECO:0000256" key="1">
    <source>
        <dbReference type="ARBA" id="ARBA00004141"/>
    </source>
</evidence>
<organism evidence="8">
    <name type="scientific">Sipha flava</name>
    <name type="common">yellow sugarcane aphid</name>
    <dbReference type="NCBI Taxonomy" id="143950"/>
    <lineage>
        <taxon>Eukaryota</taxon>
        <taxon>Metazoa</taxon>
        <taxon>Ecdysozoa</taxon>
        <taxon>Arthropoda</taxon>
        <taxon>Hexapoda</taxon>
        <taxon>Insecta</taxon>
        <taxon>Pterygota</taxon>
        <taxon>Neoptera</taxon>
        <taxon>Paraneoptera</taxon>
        <taxon>Hemiptera</taxon>
        <taxon>Sternorrhyncha</taxon>
        <taxon>Aphidomorpha</taxon>
        <taxon>Aphidoidea</taxon>
        <taxon>Aphididae</taxon>
        <taxon>Sipha</taxon>
    </lineage>
</organism>
<accession>A0A2S2QBY0</accession>
<feature type="transmembrane region" description="Helical" evidence="7">
    <location>
        <begin position="131"/>
        <end position="153"/>
    </location>
</feature>
<proteinExistence type="inferred from homology"/>
<keyword evidence="4 7" id="KW-0812">Transmembrane</keyword>
<dbReference type="PANTHER" id="PTHR10332:SF10">
    <property type="entry name" value="EQUILIBRATIVE NUCLEOSIDE TRANSPORTER 4"/>
    <property type="match status" value="1"/>
</dbReference>
<feature type="transmembrane region" description="Helical" evidence="7">
    <location>
        <begin position="403"/>
        <end position="421"/>
    </location>
</feature>
<sequence length="563" mass="63091">MDENLSRGYVALGKRSNVCPLSTPPVDYLGKTYLAMVLAGAGFLFPYNSFVMAVDYFQNKYPGTMVVFDMTMVYIMVSFVAVLTNNLCVEMWSFTCRINIGYGLTISMLLFVGAVEILWEELFTLRMSYCLNLTALAVIAWGATIQQSSFYGYTSILPTKYTQAVMIGESAAGLWVSINRITTKMLTEDLRVSTFSFFVISHLVVMTSCILFQIVQSSDFVKFYIARSEESKKKISLEPTEEYIDSEQSQPEPLAETSLSTGKIFKDENLFSFANPMYDPNANSMPTFKVEDVMVHVDTGNSFKLRKSNLSGLWDAFKSGYNLRKEVSKIIWKQMLAIFLCYFVTLSIYPGVLTDLVSPRFGTWMPVLVMTVFNLFDLIGKLFAAYLYERWDDKILKSTKKRLLMIPAILLVVFVQHPFHTKILSEVLIFAQTAILGVSNGITGSVPMIFAPAKVVEERRELAGNIMTISYIAGTTAGSLFAYILDRIIHFEIDYPFSSAGEYHRLPGTIMLSNLEVFNQSILMVVDPVNGTSSSPSSVPLLQTTASHLNTIHVNSTATMYPV</sequence>
<evidence type="ECO:0000256" key="6">
    <source>
        <dbReference type="ARBA" id="ARBA00023136"/>
    </source>
</evidence>
<dbReference type="Gene3D" id="1.20.1250.20">
    <property type="entry name" value="MFS general substrate transporter like domains"/>
    <property type="match status" value="1"/>
</dbReference>
<evidence type="ECO:0000256" key="2">
    <source>
        <dbReference type="ARBA" id="ARBA00007965"/>
    </source>
</evidence>
<evidence type="ECO:0000313" key="10">
    <source>
        <dbReference type="RefSeq" id="XP_025416208.1"/>
    </source>
</evidence>
<dbReference type="SUPFAM" id="SSF103473">
    <property type="entry name" value="MFS general substrate transporter"/>
    <property type="match status" value="1"/>
</dbReference>
<dbReference type="Proteomes" id="UP000694846">
    <property type="component" value="Unplaced"/>
</dbReference>
<name>A0A2S2QBY0_9HEMI</name>
<evidence type="ECO:0000313" key="9">
    <source>
        <dbReference type="Proteomes" id="UP000694846"/>
    </source>
</evidence>
<keyword evidence="9" id="KW-1185">Reference proteome</keyword>
<feature type="transmembrane region" description="Helical" evidence="7">
    <location>
        <begin position="195"/>
        <end position="215"/>
    </location>
</feature>
<keyword evidence="6 7" id="KW-0472">Membrane</keyword>
<dbReference type="RefSeq" id="XP_025416208.1">
    <property type="nucleotide sequence ID" value="XM_025560423.1"/>
</dbReference>
<feature type="transmembrane region" description="Helical" evidence="7">
    <location>
        <begin position="33"/>
        <end position="54"/>
    </location>
</feature>
<reference evidence="8" key="1">
    <citation type="submission" date="2018-04" db="EMBL/GenBank/DDBJ databases">
        <title>Transcriptome assembly of Sipha flava.</title>
        <authorList>
            <person name="Scully E.D."/>
            <person name="Geib S.M."/>
            <person name="Palmer N.A."/>
            <person name="Koch K."/>
            <person name="Bradshaw J."/>
            <person name="Heng-Moss T."/>
            <person name="Sarath G."/>
        </authorList>
    </citation>
    <scope>NUCLEOTIDE SEQUENCE</scope>
</reference>
<feature type="transmembrane region" description="Helical" evidence="7">
    <location>
        <begin position="66"/>
        <end position="87"/>
    </location>
</feature>
<keyword evidence="5 7" id="KW-1133">Transmembrane helix</keyword>
<gene>
    <name evidence="8" type="primary">SLC29A4</name>
    <name evidence="10" type="synonym">LOC112687621</name>
    <name evidence="8" type="ORF">g.180077</name>
</gene>